<dbReference type="EMBL" id="CP144696">
    <property type="protein sequence ID" value="WVZ11383.1"/>
    <property type="molecule type" value="Genomic_DNA"/>
</dbReference>
<accession>A0AAQ3NLX3</accession>
<evidence type="ECO:0000256" key="1">
    <source>
        <dbReference type="SAM" id="Phobius"/>
    </source>
</evidence>
<gene>
    <name evidence="2" type="ORF">V8G54_015913</name>
</gene>
<keyword evidence="1" id="KW-0812">Transmembrane</keyword>
<feature type="transmembrane region" description="Helical" evidence="1">
    <location>
        <begin position="12"/>
        <end position="31"/>
    </location>
</feature>
<proteinExistence type="predicted"/>
<protein>
    <submittedName>
        <fullName evidence="2">Uncharacterized protein</fullName>
    </submittedName>
</protein>
<dbReference type="Proteomes" id="UP001374535">
    <property type="component" value="Chromosome 5"/>
</dbReference>
<evidence type="ECO:0000313" key="3">
    <source>
        <dbReference type="Proteomes" id="UP001374535"/>
    </source>
</evidence>
<keyword evidence="3" id="KW-1185">Reference proteome</keyword>
<dbReference type="AlphaFoldDB" id="A0AAQ3NLX3"/>
<reference evidence="2 3" key="1">
    <citation type="journal article" date="2023" name="Life. Sci Alliance">
        <title>Evolutionary insights into 3D genome organization and epigenetic landscape of Vigna mungo.</title>
        <authorList>
            <person name="Junaid A."/>
            <person name="Singh B."/>
            <person name="Bhatia S."/>
        </authorList>
    </citation>
    <scope>NUCLEOTIDE SEQUENCE [LARGE SCALE GENOMIC DNA]</scope>
    <source>
        <strain evidence="2">Urdbean</strain>
    </source>
</reference>
<keyword evidence="1" id="KW-1133">Transmembrane helix</keyword>
<name>A0AAQ3NLX3_VIGMU</name>
<evidence type="ECO:0000313" key="2">
    <source>
        <dbReference type="EMBL" id="WVZ11383.1"/>
    </source>
</evidence>
<keyword evidence="1" id="KW-0472">Membrane</keyword>
<organism evidence="2 3">
    <name type="scientific">Vigna mungo</name>
    <name type="common">Black gram</name>
    <name type="synonym">Phaseolus mungo</name>
    <dbReference type="NCBI Taxonomy" id="3915"/>
    <lineage>
        <taxon>Eukaryota</taxon>
        <taxon>Viridiplantae</taxon>
        <taxon>Streptophyta</taxon>
        <taxon>Embryophyta</taxon>
        <taxon>Tracheophyta</taxon>
        <taxon>Spermatophyta</taxon>
        <taxon>Magnoliopsida</taxon>
        <taxon>eudicotyledons</taxon>
        <taxon>Gunneridae</taxon>
        <taxon>Pentapetalae</taxon>
        <taxon>rosids</taxon>
        <taxon>fabids</taxon>
        <taxon>Fabales</taxon>
        <taxon>Fabaceae</taxon>
        <taxon>Papilionoideae</taxon>
        <taxon>50 kb inversion clade</taxon>
        <taxon>NPAAA clade</taxon>
        <taxon>indigoferoid/millettioid clade</taxon>
        <taxon>Phaseoleae</taxon>
        <taxon>Vigna</taxon>
    </lineage>
</organism>
<sequence>MVVQGGCCHQDLERLITSLNFLVFVLSCLFYRWRISYLHLGFFVLHISLIKFPFSTKFYQNKNTIVLSDLVPWRPWADISKEAQNNLSYKKSEDRVEHLKYPNFPFCQIHQLVACGREVILFLFLLKA</sequence>